<evidence type="ECO:0000256" key="1">
    <source>
        <dbReference type="SAM" id="MobiDB-lite"/>
    </source>
</evidence>
<gene>
    <name evidence="2" type="ORF">CEPIT_LOCUS16856</name>
</gene>
<reference evidence="2" key="1">
    <citation type="submission" date="2022-07" db="EMBL/GenBank/DDBJ databases">
        <authorList>
            <person name="Macas J."/>
            <person name="Novak P."/>
            <person name="Neumann P."/>
        </authorList>
    </citation>
    <scope>NUCLEOTIDE SEQUENCE</scope>
</reference>
<dbReference type="GO" id="GO:0045944">
    <property type="term" value="P:positive regulation of transcription by RNA polymerase II"/>
    <property type="evidence" value="ECO:0007669"/>
    <property type="project" value="TreeGrafter"/>
</dbReference>
<comment type="caution">
    <text evidence="2">The sequence shown here is derived from an EMBL/GenBank/DDBJ whole genome shotgun (WGS) entry which is preliminary data.</text>
</comment>
<accession>A0AAV0DS00</accession>
<feature type="region of interest" description="Disordered" evidence="1">
    <location>
        <begin position="1"/>
        <end position="70"/>
    </location>
</feature>
<dbReference type="GO" id="GO:0005667">
    <property type="term" value="C:transcription regulator complex"/>
    <property type="evidence" value="ECO:0007669"/>
    <property type="project" value="TreeGrafter"/>
</dbReference>
<dbReference type="GO" id="GO:0016592">
    <property type="term" value="C:mediator complex"/>
    <property type="evidence" value="ECO:0007669"/>
    <property type="project" value="TreeGrafter"/>
</dbReference>
<protein>
    <submittedName>
        <fullName evidence="2">Uncharacterized protein</fullName>
    </submittedName>
</protein>
<dbReference type="PANTHER" id="PTHR12433">
    <property type="entry name" value="MEDIATOR OF RNA POLYMERASE II TRANSCRIPTION SUBUNIT 25"/>
    <property type="match status" value="1"/>
</dbReference>
<feature type="compositionally biased region" description="Polar residues" evidence="1">
    <location>
        <begin position="14"/>
        <end position="25"/>
    </location>
</feature>
<feature type="compositionally biased region" description="Low complexity" evidence="1">
    <location>
        <begin position="1"/>
        <end position="13"/>
    </location>
</feature>
<dbReference type="PANTHER" id="PTHR12433:SF11">
    <property type="entry name" value="MEDIATOR OF RNA POLYMERASE II TRANSCRIPTION SUBUNIT 25"/>
    <property type="match status" value="1"/>
</dbReference>
<sequence length="108" mass="11728">MISGGMTSSSISTPQIVTSSRQSSAPPEPTRTLVPSGQEGQQGIRPQLLNSSNSAMAKRNPPQQSSKSQYVKVWEGNLYGKRHGQPAFITRLEGYRSPPASETIGRYH</sequence>
<keyword evidence="3" id="KW-1185">Reference proteome</keyword>
<dbReference type="AlphaFoldDB" id="A0AAV0DS00"/>
<feature type="compositionally biased region" description="Polar residues" evidence="1">
    <location>
        <begin position="48"/>
        <end position="69"/>
    </location>
</feature>
<dbReference type="Proteomes" id="UP001152523">
    <property type="component" value="Unassembled WGS sequence"/>
</dbReference>
<evidence type="ECO:0000313" key="3">
    <source>
        <dbReference type="Proteomes" id="UP001152523"/>
    </source>
</evidence>
<evidence type="ECO:0000313" key="2">
    <source>
        <dbReference type="EMBL" id="CAH9104658.1"/>
    </source>
</evidence>
<name>A0AAV0DS00_9ASTE</name>
<organism evidence="2 3">
    <name type="scientific">Cuscuta epithymum</name>
    <dbReference type="NCBI Taxonomy" id="186058"/>
    <lineage>
        <taxon>Eukaryota</taxon>
        <taxon>Viridiplantae</taxon>
        <taxon>Streptophyta</taxon>
        <taxon>Embryophyta</taxon>
        <taxon>Tracheophyta</taxon>
        <taxon>Spermatophyta</taxon>
        <taxon>Magnoliopsida</taxon>
        <taxon>eudicotyledons</taxon>
        <taxon>Gunneridae</taxon>
        <taxon>Pentapetalae</taxon>
        <taxon>asterids</taxon>
        <taxon>lamiids</taxon>
        <taxon>Solanales</taxon>
        <taxon>Convolvulaceae</taxon>
        <taxon>Cuscuteae</taxon>
        <taxon>Cuscuta</taxon>
        <taxon>Cuscuta subgen. Cuscuta</taxon>
    </lineage>
</organism>
<proteinExistence type="predicted"/>
<dbReference type="EMBL" id="CAMAPF010000128">
    <property type="protein sequence ID" value="CAH9104658.1"/>
    <property type="molecule type" value="Genomic_DNA"/>
</dbReference>